<evidence type="ECO:0000256" key="3">
    <source>
        <dbReference type="ARBA" id="ARBA00023015"/>
    </source>
</evidence>
<dbReference type="eggNOG" id="ENOG502S0GT">
    <property type="taxonomic scope" value="Eukaryota"/>
</dbReference>
<dbReference type="PROSITE" id="PS50048">
    <property type="entry name" value="ZN2_CY6_FUNGAL_2"/>
    <property type="match status" value="1"/>
</dbReference>
<proteinExistence type="predicted"/>
<keyword evidence="9" id="KW-1185">Reference proteome</keyword>
<dbReference type="EMBL" id="AMWN01000007">
    <property type="protein sequence ID" value="EXJ81522.1"/>
    <property type="molecule type" value="Genomic_DNA"/>
</dbReference>
<dbReference type="CDD" id="cd00067">
    <property type="entry name" value="GAL4"/>
    <property type="match status" value="1"/>
</dbReference>
<dbReference type="InterPro" id="IPR036864">
    <property type="entry name" value="Zn2-C6_fun-type_DNA-bd_sf"/>
</dbReference>
<dbReference type="PANTHER" id="PTHR36206:SF16">
    <property type="entry name" value="TRANSCRIPTION FACTOR DOMAIN-CONTAINING PROTEIN-RELATED"/>
    <property type="match status" value="1"/>
</dbReference>
<evidence type="ECO:0000256" key="6">
    <source>
        <dbReference type="ARBA" id="ARBA00023242"/>
    </source>
</evidence>
<dbReference type="GO" id="GO:0000981">
    <property type="term" value="F:DNA-binding transcription factor activity, RNA polymerase II-specific"/>
    <property type="evidence" value="ECO:0007669"/>
    <property type="project" value="InterPro"/>
</dbReference>
<dbReference type="InterPro" id="IPR052360">
    <property type="entry name" value="Transcr_Regulatory_Proteins"/>
</dbReference>
<evidence type="ECO:0000256" key="4">
    <source>
        <dbReference type="ARBA" id="ARBA00023125"/>
    </source>
</evidence>
<evidence type="ECO:0000259" key="7">
    <source>
        <dbReference type="PROSITE" id="PS50048"/>
    </source>
</evidence>
<keyword evidence="1" id="KW-0479">Metal-binding</keyword>
<evidence type="ECO:0000313" key="8">
    <source>
        <dbReference type="EMBL" id="EXJ81522.1"/>
    </source>
</evidence>
<dbReference type="Pfam" id="PF11951">
    <property type="entry name" value="Fungal_trans_2"/>
    <property type="match status" value="1"/>
</dbReference>
<keyword evidence="5" id="KW-0804">Transcription</keyword>
<keyword evidence="2" id="KW-0862">Zinc</keyword>
<keyword evidence="6" id="KW-0539">Nucleus</keyword>
<reference evidence="8 9" key="1">
    <citation type="submission" date="2013-03" db="EMBL/GenBank/DDBJ databases">
        <title>The Genome Sequence of Capronia coronata CBS 617.96.</title>
        <authorList>
            <consortium name="The Broad Institute Genomics Platform"/>
            <person name="Cuomo C."/>
            <person name="de Hoog S."/>
            <person name="Gorbushina A."/>
            <person name="Walker B."/>
            <person name="Young S.K."/>
            <person name="Zeng Q."/>
            <person name="Gargeya S."/>
            <person name="Fitzgerald M."/>
            <person name="Haas B."/>
            <person name="Abouelleil A."/>
            <person name="Allen A.W."/>
            <person name="Alvarado L."/>
            <person name="Arachchi H.M."/>
            <person name="Berlin A.M."/>
            <person name="Chapman S.B."/>
            <person name="Gainer-Dewar J."/>
            <person name="Goldberg J."/>
            <person name="Griggs A."/>
            <person name="Gujja S."/>
            <person name="Hansen M."/>
            <person name="Howarth C."/>
            <person name="Imamovic A."/>
            <person name="Ireland A."/>
            <person name="Larimer J."/>
            <person name="McCowan C."/>
            <person name="Murphy C."/>
            <person name="Pearson M."/>
            <person name="Poon T.W."/>
            <person name="Priest M."/>
            <person name="Roberts A."/>
            <person name="Saif S."/>
            <person name="Shea T."/>
            <person name="Sisk P."/>
            <person name="Sykes S."/>
            <person name="Wortman J."/>
            <person name="Nusbaum C."/>
            <person name="Birren B."/>
        </authorList>
    </citation>
    <scope>NUCLEOTIDE SEQUENCE [LARGE SCALE GENOMIC DNA]</scope>
    <source>
        <strain evidence="8 9">CBS 617.96</strain>
    </source>
</reference>
<evidence type="ECO:0000256" key="2">
    <source>
        <dbReference type="ARBA" id="ARBA00022833"/>
    </source>
</evidence>
<keyword evidence="3" id="KW-0805">Transcription regulation</keyword>
<name>W9XLX1_9EURO</name>
<organism evidence="8 9">
    <name type="scientific">Capronia coronata CBS 617.96</name>
    <dbReference type="NCBI Taxonomy" id="1182541"/>
    <lineage>
        <taxon>Eukaryota</taxon>
        <taxon>Fungi</taxon>
        <taxon>Dikarya</taxon>
        <taxon>Ascomycota</taxon>
        <taxon>Pezizomycotina</taxon>
        <taxon>Eurotiomycetes</taxon>
        <taxon>Chaetothyriomycetidae</taxon>
        <taxon>Chaetothyriales</taxon>
        <taxon>Herpotrichiellaceae</taxon>
        <taxon>Capronia</taxon>
    </lineage>
</organism>
<dbReference type="AlphaFoldDB" id="W9XLX1"/>
<dbReference type="RefSeq" id="XP_007726643.1">
    <property type="nucleotide sequence ID" value="XM_007728453.1"/>
</dbReference>
<sequence length="624" mass="69768">MPVVILGQTRQKLRKTKTGCRTCKIRKVKCDEARPSCRRCLSTGRACDGYGIWGGGQHRASQRSSRHTDIPPSTEKQLSLQQDREGIHAAAFRHIPLHTISWDEHMCMEWFFHRSLRKLPGTFALAFWHNLLPQASVSESVVLHAVLALGSVHRRQALCDVTPTGSQGANTAESFTLQQYIRATSGLRHRIENQSGCSVKVALIVCAIFVHLEYMRGCYQTALTHLGHGMMLLEEALGKAEGGRDIVDEWIMQTFTSLLIQAKLFGQTVRQPRLLAQIEPLNDVFHSVNHARQSLEHVFFRIFSLIAENQHQHCSESGPAHRPIDPISQVNDARTTIQIELDNWLLAYKVATRSGEAAGSPAPGSALERFSWRLLHLYHTLACVMVDECEQSTFTDISSVSQSSVTSTSPSAMISHSPVSSNFSTTLHQLQCHCDSAENVKDDTVTPSFHSILAECKFLFKLVLGPSIQSLVPHRTPSDQDQSNAIADIGWIPPLYYTAIRGREADVRREAIRLLRLVPHREGIWDSLLAAAVAEKIIDVEQAACDEGLCKCEMRAQYECSEEDTDLAVQLTPGQCIGVEEMHVQLPEGIHGSLVLDYRIRRQCGNCCTQGRSCYKLSLKRWDY</sequence>
<dbReference type="SUPFAM" id="SSF57701">
    <property type="entry name" value="Zn2/Cys6 DNA-binding domain"/>
    <property type="match status" value="1"/>
</dbReference>
<dbReference type="InterPro" id="IPR021858">
    <property type="entry name" value="Fun_TF"/>
</dbReference>
<protein>
    <recommendedName>
        <fullName evidence="7">Zn(2)-C6 fungal-type domain-containing protein</fullName>
    </recommendedName>
</protein>
<comment type="caution">
    <text evidence="8">The sequence shown here is derived from an EMBL/GenBank/DDBJ whole genome shotgun (WGS) entry which is preliminary data.</text>
</comment>
<dbReference type="GO" id="GO:0003677">
    <property type="term" value="F:DNA binding"/>
    <property type="evidence" value="ECO:0007669"/>
    <property type="project" value="UniProtKB-KW"/>
</dbReference>
<dbReference type="OrthoDB" id="2593732at2759"/>
<dbReference type="HOGENOM" id="CLU_011409_3_0_1"/>
<evidence type="ECO:0000256" key="5">
    <source>
        <dbReference type="ARBA" id="ARBA00023163"/>
    </source>
</evidence>
<dbReference type="PANTHER" id="PTHR36206">
    <property type="entry name" value="ASPERCRYPTIN BIOSYNTHESIS CLUSTER-SPECIFIC TRANSCRIPTION REGULATOR ATNN-RELATED"/>
    <property type="match status" value="1"/>
</dbReference>
<dbReference type="InterPro" id="IPR001138">
    <property type="entry name" value="Zn2Cys6_DnaBD"/>
</dbReference>
<dbReference type="GO" id="GO:0008270">
    <property type="term" value="F:zinc ion binding"/>
    <property type="evidence" value="ECO:0007669"/>
    <property type="project" value="InterPro"/>
</dbReference>
<dbReference type="Pfam" id="PF00172">
    <property type="entry name" value="Zn_clus"/>
    <property type="match status" value="1"/>
</dbReference>
<feature type="domain" description="Zn(2)-C6 fungal-type" evidence="7">
    <location>
        <begin position="19"/>
        <end position="47"/>
    </location>
</feature>
<accession>W9XLX1</accession>
<dbReference type="STRING" id="1182541.W9XLX1"/>
<evidence type="ECO:0000313" key="9">
    <source>
        <dbReference type="Proteomes" id="UP000019484"/>
    </source>
</evidence>
<dbReference type="Gene3D" id="4.10.240.10">
    <property type="entry name" value="Zn(2)-C6 fungal-type DNA-binding domain"/>
    <property type="match status" value="1"/>
</dbReference>
<evidence type="ECO:0000256" key="1">
    <source>
        <dbReference type="ARBA" id="ARBA00022723"/>
    </source>
</evidence>
<dbReference type="GeneID" id="19162442"/>
<keyword evidence="4" id="KW-0238">DNA-binding</keyword>
<dbReference type="PROSITE" id="PS00463">
    <property type="entry name" value="ZN2_CY6_FUNGAL_1"/>
    <property type="match status" value="1"/>
</dbReference>
<gene>
    <name evidence="8" type="ORF">A1O1_07586</name>
</gene>
<dbReference type="Proteomes" id="UP000019484">
    <property type="component" value="Unassembled WGS sequence"/>
</dbReference>
<dbReference type="SMART" id="SM00066">
    <property type="entry name" value="GAL4"/>
    <property type="match status" value="1"/>
</dbReference>